<dbReference type="Proteomes" id="UP000824120">
    <property type="component" value="Chromosome 12"/>
</dbReference>
<organism evidence="2 3">
    <name type="scientific">Solanum commersonii</name>
    <name type="common">Commerson's wild potato</name>
    <name type="synonym">Commerson's nightshade</name>
    <dbReference type="NCBI Taxonomy" id="4109"/>
    <lineage>
        <taxon>Eukaryota</taxon>
        <taxon>Viridiplantae</taxon>
        <taxon>Streptophyta</taxon>
        <taxon>Embryophyta</taxon>
        <taxon>Tracheophyta</taxon>
        <taxon>Spermatophyta</taxon>
        <taxon>Magnoliopsida</taxon>
        <taxon>eudicotyledons</taxon>
        <taxon>Gunneridae</taxon>
        <taxon>Pentapetalae</taxon>
        <taxon>asterids</taxon>
        <taxon>lamiids</taxon>
        <taxon>Solanales</taxon>
        <taxon>Solanaceae</taxon>
        <taxon>Solanoideae</taxon>
        <taxon>Solaneae</taxon>
        <taxon>Solanum</taxon>
    </lineage>
</organism>
<name>A0A9J5WA75_SOLCO</name>
<evidence type="ECO:0000313" key="2">
    <source>
        <dbReference type="EMBL" id="KAG5572164.1"/>
    </source>
</evidence>
<dbReference type="AlphaFoldDB" id="A0A9J5WA75"/>
<accession>A0A9J5WA75</accession>
<feature type="compositionally biased region" description="Low complexity" evidence="1">
    <location>
        <begin position="84"/>
        <end position="96"/>
    </location>
</feature>
<evidence type="ECO:0000256" key="1">
    <source>
        <dbReference type="SAM" id="MobiDB-lite"/>
    </source>
</evidence>
<proteinExistence type="predicted"/>
<protein>
    <submittedName>
        <fullName evidence="2">Uncharacterized protein</fullName>
    </submittedName>
</protein>
<sequence>MVTEDMVHTNLIEKPQKKTKGIIINKVGSNHPKKKKDDLQPGDKGKWKKHIVRKGTNVEPAFSEPKDAQPVINRRDELRARNHPITTTPLTTKSVPTPAPPPAAPELHVVAPPSRLLNRLKGGGLRTILEEK</sequence>
<reference evidence="2 3" key="1">
    <citation type="submission" date="2020-09" db="EMBL/GenBank/DDBJ databases">
        <title>De no assembly of potato wild relative species, Solanum commersonii.</title>
        <authorList>
            <person name="Cho K."/>
        </authorList>
    </citation>
    <scope>NUCLEOTIDE SEQUENCE [LARGE SCALE GENOMIC DNA]</scope>
    <source>
        <strain evidence="2">LZ3.2</strain>
        <tissue evidence="2">Leaf</tissue>
    </source>
</reference>
<evidence type="ECO:0000313" key="3">
    <source>
        <dbReference type="Proteomes" id="UP000824120"/>
    </source>
</evidence>
<feature type="region of interest" description="Disordered" evidence="1">
    <location>
        <begin position="1"/>
        <end position="110"/>
    </location>
</feature>
<dbReference type="EMBL" id="JACXVP010000012">
    <property type="protein sequence ID" value="KAG5572164.1"/>
    <property type="molecule type" value="Genomic_DNA"/>
</dbReference>
<comment type="caution">
    <text evidence="2">The sequence shown here is derived from an EMBL/GenBank/DDBJ whole genome shotgun (WGS) entry which is preliminary data.</text>
</comment>
<keyword evidence="3" id="KW-1185">Reference proteome</keyword>
<gene>
    <name evidence="2" type="ORF">H5410_061930</name>
</gene>
<feature type="compositionally biased region" description="Basic and acidic residues" evidence="1">
    <location>
        <begin position="35"/>
        <end position="45"/>
    </location>
</feature>